<evidence type="ECO:0000256" key="2">
    <source>
        <dbReference type="ARBA" id="ARBA00008685"/>
    </source>
</evidence>
<feature type="domain" description="Ionotropic glutamate receptor C-terminal" evidence="11">
    <location>
        <begin position="65"/>
        <end position="218"/>
    </location>
</feature>
<gene>
    <name evidence="12" type="ORF">ONE63_004050</name>
</gene>
<keyword evidence="6 10" id="KW-0472">Membrane</keyword>
<keyword evidence="5 10" id="KW-1133">Transmembrane helix</keyword>
<name>A0AAV7X4Z2_9NEOP</name>
<dbReference type="GO" id="GO:0050906">
    <property type="term" value="P:detection of stimulus involved in sensory perception"/>
    <property type="evidence" value="ECO:0007669"/>
    <property type="project" value="UniProtKB-ARBA"/>
</dbReference>
<dbReference type="SUPFAM" id="SSF53850">
    <property type="entry name" value="Periplasmic binding protein-like II"/>
    <property type="match status" value="1"/>
</dbReference>
<dbReference type="EMBL" id="JAPTSV010000014">
    <property type="protein sequence ID" value="KAJ1520978.1"/>
    <property type="molecule type" value="Genomic_DNA"/>
</dbReference>
<accession>A0AAV7X4Z2</accession>
<organism evidence="12 13">
    <name type="scientific">Megalurothrips usitatus</name>
    <name type="common">bean blossom thrips</name>
    <dbReference type="NCBI Taxonomy" id="439358"/>
    <lineage>
        <taxon>Eukaryota</taxon>
        <taxon>Metazoa</taxon>
        <taxon>Ecdysozoa</taxon>
        <taxon>Arthropoda</taxon>
        <taxon>Hexapoda</taxon>
        <taxon>Insecta</taxon>
        <taxon>Pterygota</taxon>
        <taxon>Neoptera</taxon>
        <taxon>Paraneoptera</taxon>
        <taxon>Thysanoptera</taxon>
        <taxon>Terebrantia</taxon>
        <taxon>Thripoidea</taxon>
        <taxon>Thripidae</taxon>
        <taxon>Megalurothrips</taxon>
    </lineage>
</organism>
<evidence type="ECO:0000256" key="6">
    <source>
        <dbReference type="ARBA" id="ARBA00023136"/>
    </source>
</evidence>
<feature type="transmembrane region" description="Helical" evidence="10">
    <location>
        <begin position="328"/>
        <end position="352"/>
    </location>
</feature>
<dbReference type="GO" id="GO:0005886">
    <property type="term" value="C:plasma membrane"/>
    <property type="evidence" value="ECO:0007669"/>
    <property type="project" value="UniProtKB-SubCell"/>
</dbReference>
<evidence type="ECO:0000256" key="8">
    <source>
        <dbReference type="ARBA" id="ARBA00023180"/>
    </source>
</evidence>
<keyword evidence="3" id="KW-1003">Cell membrane</keyword>
<evidence type="ECO:0000256" key="1">
    <source>
        <dbReference type="ARBA" id="ARBA00004651"/>
    </source>
</evidence>
<protein>
    <recommendedName>
        <fullName evidence="11">Ionotropic glutamate receptor C-terminal domain-containing protein</fullName>
    </recommendedName>
</protein>
<evidence type="ECO:0000256" key="10">
    <source>
        <dbReference type="SAM" id="Phobius"/>
    </source>
</evidence>
<feature type="transmembrane region" description="Helical" evidence="10">
    <location>
        <begin position="67"/>
        <end position="86"/>
    </location>
</feature>
<evidence type="ECO:0000313" key="12">
    <source>
        <dbReference type="EMBL" id="KAJ1520978.1"/>
    </source>
</evidence>
<feature type="region of interest" description="Disordered" evidence="9">
    <location>
        <begin position="419"/>
        <end position="438"/>
    </location>
</feature>
<evidence type="ECO:0000256" key="7">
    <source>
        <dbReference type="ARBA" id="ARBA00023170"/>
    </source>
</evidence>
<keyword evidence="8" id="KW-0325">Glycoprotein</keyword>
<proteinExistence type="inferred from homology"/>
<reference evidence="12" key="1">
    <citation type="submission" date="2022-12" db="EMBL/GenBank/DDBJ databases">
        <title>Chromosome-level genome assembly of the bean flower thrips Megalurothrips usitatus.</title>
        <authorList>
            <person name="Ma L."/>
            <person name="Liu Q."/>
            <person name="Li H."/>
            <person name="Cai W."/>
        </authorList>
    </citation>
    <scope>NUCLEOTIDE SEQUENCE</scope>
    <source>
        <strain evidence="12">Cailab_2022a</strain>
    </source>
</reference>
<dbReference type="PANTHER" id="PTHR42643">
    <property type="entry name" value="IONOTROPIC RECEPTOR 20A-RELATED"/>
    <property type="match status" value="1"/>
</dbReference>
<dbReference type="AlphaFoldDB" id="A0AAV7X4Z2"/>
<evidence type="ECO:0000256" key="4">
    <source>
        <dbReference type="ARBA" id="ARBA00022692"/>
    </source>
</evidence>
<dbReference type="Proteomes" id="UP001075354">
    <property type="component" value="Chromosome 14"/>
</dbReference>
<dbReference type="InterPro" id="IPR052192">
    <property type="entry name" value="Insect_Ionotropic_Sensory_Rcpt"/>
</dbReference>
<keyword evidence="4 10" id="KW-0812">Transmembrane</keyword>
<dbReference type="Gene3D" id="1.10.287.70">
    <property type="match status" value="1"/>
</dbReference>
<comment type="subcellular location">
    <subcellularLocation>
        <location evidence="1">Cell membrane</location>
        <topology evidence="1">Multi-pass membrane protein</topology>
    </subcellularLocation>
</comment>
<evidence type="ECO:0000256" key="5">
    <source>
        <dbReference type="ARBA" id="ARBA00022989"/>
    </source>
</evidence>
<keyword evidence="13" id="KW-1185">Reference proteome</keyword>
<evidence type="ECO:0000313" key="13">
    <source>
        <dbReference type="Proteomes" id="UP001075354"/>
    </source>
</evidence>
<evidence type="ECO:0000256" key="3">
    <source>
        <dbReference type="ARBA" id="ARBA00022475"/>
    </source>
</evidence>
<evidence type="ECO:0000259" key="11">
    <source>
        <dbReference type="Pfam" id="PF00060"/>
    </source>
</evidence>
<feature type="transmembrane region" description="Helical" evidence="10">
    <location>
        <begin position="131"/>
        <end position="151"/>
    </location>
</feature>
<evidence type="ECO:0000256" key="9">
    <source>
        <dbReference type="SAM" id="MobiDB-lite"/>
    </source>
</evidence>
<comment type="caution">
    <text evidence="12">The sequence shown here is derived from an EMBL/GenBank/DDBJ whole genome shotgun (WGS) entry which is preliminary data.</text>
</comment>
<dbReference type="InterPro" id="IPR001320">
    <property type="entry name" value="Iontro_rcpt_C"/>
</dbReference>
<dbReference type="PANTHER" id="PTHR42643:SF24">
    <property type="entry name" value="IONOTROPIC RECEPTOR 60A"/>
    <property type="match status" value="1"/>
</dbReference>
<keyword evidence="7" id="KW-0675">Receptor</keyword>
<sequence length="438" mass="48730">MTAHMARLMLEGGKVDVYLQPIVVTDDEDQVFDHTQPVVTHWYQLFVQRGLPEVSADSYFRAMSPTMWTMTLSALVLLSLVLRSMVRLRTALGMEAGVDPADPTASSLGSCFLTVLGSLCSQGWQDRPACLSVRVSVVTTLLFGYLLFNAYSAVLISHLASGHYTSPFASLDEVAKKGTHVLCVRNESYAYFTLKKRPAEWQHVLNRGVCRDAAQVERLADGLCLHNAAVLEIPCVMAAALEARPRCRAEVLRVNGRMQRATASLLLRRDFPYTRAIDYMITRCRVAGILDRLEKHYLDGFAVQAAGTVVGHDTVNTGVQVTLEHVRWVLLLYFCFLSVPVLVLSAECVVAWRSRVRARRRRARARATGRDADDGGALRAASRLGWRNTGAARRRRDDGILRNTKTVTWDLVDGGHVVGRPPPSRRAHFGSRQWQGLV</sequence>
<dbReference type="Pfam" id="PF00060">
    <property type="entry name" value="Lig_chan"/>
    <property type="match status" value="1"/>
</dbReference>
<comment type="similarity">
    <text evidence="2">Belongs to the glutamate-gated ion channel (TC 1.A.10.1) family.</text>
</comment>
<dbReference type="GO" id="GO:0015276">
    <property type="term" value="F:ligand-gated monoatomic ion channel activity"/>
    <property type="evidence" value="ECO:0007669"/>
    <property type="project" value="InterPro"/>
</dbReference>